<dbReference type="EMBL" id="MRYD01000317">
    <property type="protein sequence ID" value="OSZ56284.1"/>
    <property type="molecule type" value="Genomic_DNA"/>
</dbReference>
<dbReference type="Proteomes" id="UP000194266">
    <property type="component" value="Unassembled WGS sequence"/>
</dbReference>
<evidence type="ECO:0000313" key="2">
    <source>
        <dbReference type="Proteomes" id="UP000194266"/>
    </source>
</evidence>
<reference evidence="1 2" key="1">
    <citation type="submission" date="2016-12" db="EMBL/GenBank/DDBJ databases">
        <title>Genome Mining:The Detection of Biosynthetic Gene Clusters to Aid in the Expression of Curamycin A produced by Streptomyces sp. strain CZA14.</title>
        <authorList>
            <person name="Durrell K.A."/>
            <person name="Kirby B.M."/>
            <person name="Khan W."/>
            <person name="Mthethwa T."/>
            <person name="Le Roes-Hill M."/>
        </authorList>
    </citation>
    <scope>NUCLEOTIDE SEQUENCE [LARGE SCALE GENOMIC DNA]</scope>
    <source>
        <strain evidence="1 2">CZA14</strain>
    </source>
</reference>
<gene>
    <name evidence="1" type="ORF">OQI_33865</name>
</gene>
<accession>A0ABX3YBH3</accession>
<organism evidence="1 2">
    <name type="scientific">Streptomyces pharetrae CZA14</name>
    <dbReference type="NCBI Taxonomy" id="1144883"/>
    <lineage>
        <taxon>Bacteria</taxon>
        <taxon>Bacillati</taxon>
        <taxon>Actinomycetota</taxon>
        <taxon>Actinomycetes</taxon>
        <taxon>Kitasatosporales</taxon>
        <taxon>Streptomycetaceae</taxon>
        <taxon>Streptomyces</taxon>
    </lineage>
</organism>
<name>A0ABX3YBH3_9ACTN</name>
<proteinExistence type="predicted"/>
<keyword evidence="2" id="KW-1185">Reference proteome</keyword>
<sequence length="172" mass="19341">MSYKPHIQVRYQIDTDCQIPAGRTVVVRDQPGSRSVILLAPGHASEQLAQQITRLSGHQIVHGSWRQRWTTDGRMQRPAQGLGLAVSRWERVPGDMLPAGRIVLGVEHDGSCVWLIDEDECSRQLQNDMNDLLYRLAGDGLWLQVWFRRRPQLAGPGRYPLHAPPAAPLAQV</sequence>
<dbReference type="RefSeq" id="WP_086173003.1">
    <property type="nucleotide sequence ID" value="NZ_MRYD01000317.1"/>
</dbReference>
<comment type="caution">
    <text evidence="1">The sequence shown here is derived from an EMBL/GenBank/DDBJ whole genome shotgun (WGS) entry which is preliminary data.</text>
</comment>
<protein>
    <submittedName>
        <fullName evidence="1">Uncharacterized protein</fullName>
    </submittedName>
</protein>
<evidence type="ECO:0000313" key="1">
    <source>
        <dbReference type="EMBL" id="OSZ56284.1"/>
    </source>
</evidence>